<dbReference type="RefSeq" id="WP_050349683.1">
    <property type="nucleotide sequence ID" value="NZ_BOSN01000003.1"/>
</dbReference>
<evidence type="ECO:0000313" key="1">
    <source>
        <dbReference type="EMBL" id="KNE22221.1"/>
    </source>
</evidence>
<name>A0A0L0QUI1_VIRPA</name>
<sequence length="158" mass="18183">MDLYFLEPEVAGGHGEKTVYGTKKDIEMEGISGKVKFLHYEIEGWLGDDLLEATPAFIISGRVENELRKSKFKDYKVEECLVTTSNEFKELYQNKKIPSFCRFIPLGTIEVIEDNFTKWSGHHFCLSSKGELVVTKEALDFLQKFSMENCDIEILKQL</sequence>
<dbReference type="AlphaFoldDB" id="A0A0L0QUI1"/>
<dbReference type="PATRIC" id="fig|1473.5.peg.3035"/>
<comment type="caution">
    <text evidence="1">The sequence shown here is derived from an EMBL/GenBank/DDBJ whole genome shotgun (WGS) entry which is preliminary data.</text>
</comment>
<evidence type="ECO:0000313" key="2">
    <source>
        <dbReference type="Proteomes" id="UP000036780"/>
    </source>
</evidence>
<dbReference type="OrthoDB" id="5879561at2"/>
<protein>
    <submittedName>
        <fullName evidence="1">Uncharacterized protein</fullName>
    </submittedName>
</protein>
<dbReference type="EMBL" id="LGTO01000002">
    <property type="protein sequence ID" value="KNE22221.1"/>
    <property type="molecule type" value="Genomic_DNA"/>
</dbReference>
<dbReference type="Proteomes" id="UP000036780">
    <property type="component" value="Unassembled WGS sequence"/>
</dbReference>
<proteinExistence type="predicted"/>
<keyword evidence="2" id="KW-1185">Reference proteome</keyword>
<reference evidence="2" key="1">
    <citation type="submission" date="2015-07" db="EMBL/GenBank/DDBJ databases">
        <title>Fjat-10053 dsm26.</title>
        <authorList>
            <person name="Liu B."/>
            <person name="Wang J."/>
            <person name="Zhu Y."/>
            <person name="Liu G."/>
            <person name="Chen Q."/>
            <person name="Chen Z."/>
            <person name="Lan J."/>
            <person name="Che J."/>
            <person name="Ge C."/>
            <person name="Shi H."/>
            <person name="Pan Z."/>
            <person name="Liu X."/>
        </authorList>
    </citation>
    <scope>NUCLEOTIDE SEQUENCE [LARGE SCALE GENOMIC DNA]</scope>
    <source>
        <strain evidence="2">DSM 26</strain>
    </source>
</reference>
<organism evidence="1 2">
    <name type="scientific">Virgibacillus pantothenticus</name>
    <dbReference type="NCBI Taxonomy" id="1473"/>
    <lineage>
        <taxon>Bacteria</taxon>
        <taxon>Bacillati</taxon>
        <taxon>Bacillota</taxon>
        <taxon>Bacilli</taxon>
        <taxon>Bacillales</taxon>
        <taxon>Bacillaceae</taxon>
        <taxon>Virgibacillus</taxon>
    </lineage>
</organism>
<dbReference type="GeneID" id="66869051"/>
<accession>A0A0L0QUI1</accession>
<gene>
    <name evidence="1" type="ORF">AFK71_00780</name>
</gene>